<sequence length="219" mass="23568">MLGAQVKTGTFHYRIGRRSAADFLALLQELVTAFPHAPAVVVLCDNESIHRARTVRAFVSAHPGCAPVVRRKLQPARRLWAPLKAFVANTATTWPGHRRQVHAYFRPRSPDQHLTTAAPWTSPWFPNSYRQKFWSAAETRPDSAPAAPVPVGAALAVQATRGSRPRPASAGDIDSHHAGGRCSTGCSALCSECGKVPSTDGSLHGAMWVTLALPPVGSR</sequence>
<dbReference type="Proteomes" id="UP000620156">
    <property type="component" value="Unassembled WGS sequence"/>
</dbReference>
<dbReference type="EMBL" id="BMQK01000021">
    <property type="protein sequence ID" value="GGQ83670.1"/>
    <property type="molecule type" value="Genomic_DNA"/>
</dbReference>
<protein>
    <recommendedName>
        <fullName evidence="4">Tc1-like transposase DDE domain-containing protein</fullName>
    </recommendedName>
</protein>
<keyword evidence="3" id="KW-1185">Reference proteome</keyword>
<gene>
    <name evidence="2" type="ORF">GCM10010145_61550</name>
</gene>
<organism evidence="2 3">
    <name type="scientific">Streptomyces ruber</name>
    <dbReference type="NCBI Taxonomy" id="83378"/>
    <lineage>
        <taxon>Bacteria</taxon>
        <taxon>Bacillati</taxon>
        <taxon>Actinomycetota</taxon>
        <taxon>Actinomycetes</taxon>
        <taxon>Kitasatosporales</taxon>
        <taxon>Streptomycetaceae</taxon>
        <taxon>Streptomyces</taxon>
    </lineage>
</organism>
<reference evidence="2" key="2">
    <citation type="submission" date="2020-09" db="EMBL/GenBank/DDBJ databases">
        <authorList>
            <person name="Sun Q."/>
            <person name="Ohkuma M."/>
        </authorList>
    </citation>
    <scope>NUCLEOTIDE SEQUENCE</scope>
    <source>
        <strain evidence="2">JCM 3131</strain>
    </source>
</reference>
<evidence type="ECO:0000256" key="1">
    <source>
        <dbReference type="SAM" id="MobiDB-lite"/>
    </source>
</evidence>
<dbReference type="AlphaFoldDB" id="A0A918BQP2"/>
<comment type="caution">
    <text evidence="2">The sequence shown here is derived from an EMBL/GenBank/DDBJ whole genome shotgun (WGS) entry which is preliminary data.</text>
</comment>
<proteinExistence type="predicted"/>
<evidence type="ECO:0000313" key="3">
    <source>
        <dbReference type="Proteomes" id="UP000620156"/>
    </source>
</evidence>
<evidence type="ECO:0008006" key="4">
    <source>
        <dbReference type="Google" id="ProtNLM"/>
    </source>
</evidence>
<accession>A0A918BQP2</accession>
<name>A0A918BQP2_9ACTN</name>
<feature type="region of interest" description="Disordered" evidence="1">
    <location>
        <begin position="159"/>
        <end position="178"/>
    </location>
</feature>
<reference evidence="2" key="1">
    <citation type="journal article" date="2014" name="Int. J. Syst. Evol. Microbiol.">
        <title>Complete genome sequence of Corynebacterium casei LMG S-19264T (=DSM 44701T), isolated from a smear-ripened cheese.</title>
        <authorList>
            <consortium name="US DOE Joint Genome Institute (JGI-PGF)"/>
            <person name="Walter F."/>
            <person name="Albersmeier A."/>
            <person name="Kalinowski J."/>
            <person name="Ruckert C."/>
        </authorList>
    </citation>
    <scope>NUCLEOTIDE SEQUENCE</scope>
    <source>
        <strain evidence="2">JCM 3131</strain>
    </source>
</reference>
<evidence type="ECO:0000313" key="2">
    <source>
        <dbReference type="EMBL" id="GGQ83670.1"/>
    </source>
</evidence>